<dbReference type="GeneID" id="33319211"/>
<dbReference type="OrthoDB" id="378623at2157"/>
<dbReference type="RefSeq" id="WP_088857451.1">
    <property type="nucleotide sequence ID" value="NZ_CP014862.1"/>
</dbReference>
<evidence type="ECO:0000256" key="1">
    <source>
        <dbReference type="SAM" id="Phobius"/>
    </source>
</evidence>
<name>A0A2Z2MC94_THEPR</name>
<reference evidence="2 3" key="1">
    <citation type="submission" date="2016-03" db="EMBL/GenBank/DDBJ databases">
        <title>Complete genome sequence of Thermococcus profundus strain DT5432.</title>
        <authorList>
            <person name="Oger P.M."/>
        </authorList>
    </citation>
    <scope>NUCLEOTIDE SEQUENCE [LARGE SCALE GENOMIC DNA]</scope>
    <source>
        <strain evidence="2 3">DT 5432</strain>
    </source>
</reference>
<evidence type="ECO:0000313" key="3">
    <source>
        <dbReference type="Proteomes" id="UP000250179"/>
    </source>
</evidence>
<keyword evidence="1" id="KW-1133">Transmembrane helix</keyword>
<keyword evidence="1" id="KW-0472">Membrane</keyword>
<dbReference type="EMBL" id="CP014862">
    <property type="protein sequence ID" value="ASJ02185.1"/>
    <property type="molecule type" value="Genomic_DNA"/>
</dbReference>
<accession>A0A2Z2MC94</accession>
<dbReference type="AlphaFoldDB" id="A0A2Z2MC94"/>
<protein>
    <submittedName>
        <fullName evidence="2">Uncharacterized protein</fullName>
    </submittedName>
</protein>
<dbReference type="Proteomes" id="UP000250179">
    <property type="component" value="Chromosome"/>
</dbReference>
<dbReference type="KEGG" id="tprf:A3L09_02330"/>
<feature type="transmembrane region" description="Helical" evidence="1">
    <location>
        <begin position="40"/>
        <end position="59"/>
    </location>
</feature>
<organism evidence="2 3">
    <name type="scientific">Thermococcus profundus</name>
    <dbReference type="NCBI Taxonomy" id="49899"/>
    <lineage>
        <taxon>Archaea</taxon>
        <taxon>Methanobacteriati</taxon>
        <taxon>Methanobacteriota</taxon>
        <taxon>Thermococci</taxon>
        <taxon>Thermococcales</taxon>
        <taxon>Thermococcaceae</taxon>
        <taxon>Thermococcus</taxon>
    </lineage>
</organism>
<keyword evidence="3" id="KW-1185">Reference proteome</keyword>
<keyword evidence="1" id="KW-0812">Transmembrane</keyword>
<evidence type="ECO:0000313" key="2">
    <source>
        <dbReference type="EMBL" id="ASJ02185.1"/>
    </source>
</evidence>
<proteinExistence type="predicted"/>
<feature type="transmembrane region" description="Helical" evidence="1">
    <location>
        <begin position="14"/>
        <end position="34"/>
    </location>
</feature>
<gene>
    <name evidence="2" type="ORF">A3L09_02330</name>
</gene>
<sequence>MIVVKKYRHYDRKAATASLALSVLLFALFVLFIAPFTSSALVGALFGGMVLGPLVGVAMRGKPALRITNGEKTCDLIYWYDVDTPVLSVLEDGYSSRELRLKEPIETAVCDIPIRAYLTPTKLGTTRVVVEIEGERYYLP</sequence>